<proteinExistence type="predicted"/>
<evidence type="ECO:0000313" key="6">
    <source>
        <dbReference type="EMBL" id="MCK2215711.1"/>
    </source>
</evidence>
<dbReference type="InterPro" id="IPR023772">
    <property type="entry name" value="DNA-bd_HTH_TetR-type_CS"/>
</dbReference>
<keyword evidence="7" id="KW-1185">Reference proteome</keyword>
<evidence type="ECO:0000256" key="3">
    <source>
        <dbReference type="ARBA" id="ARBA00023163"/>
    </source>
</evidence>
<dbReference type="PROSITE" id="PS50977">
    <property type="entry name" value="HTH_TETR_2"/>
    <property type="match status" value="1"/>
</dbReference>
<keyword evidence="1" id="KW-0805">Transcription regulation</keyword>
<dbReference type="Proteomes" id="UP001317259">
    <property type="component" value="Unassembled WGS sequence"/>
</dbReference>
<sequence>MALTLRERNRLAAVHHIITTAMDLFDEHGYAEVTVERIAAAAGVSPRTFYRYFGTKEGLFTTDPHTAVGGDGLKPHLDPADLPGTMRRLVAAIAGPPPQDGVPRSEPWRGMRYVLEEPAVRAAVHAGLDEGSRRLTDLLTAAGVPPVRARVTARAYWFGVYFGSLEQWHLDGRVRPLLSYVEEALAVLGGS</sequence>
<reference evidence="6 7" key="1">
    <citation type="submission" date="2022-04" db="EMBL/GenBank/DDBJ databases">
        <title>Genome draft of Actinomadura sp. ATCC 31491.</title>
        <authorList>
            <person name="Shi X."/>
            <person name="Du Y."/>
        </authorList>
    </citation>
    <scope>NUCLEOTIDE SEQUENCE [LARGE SCALE GENOMIC DNA]</scope>
    <source>
        <strain evidence="6 7">ATCC 31491</strain>
    </source>
</reference>
<organism evidence="6 7">
    <name type="scientific">Actinomadura luzonensis</name>
    <dbReference type="NCBI Taxonomy" id="2805427"/>
    <lineage>
        <taxon>Bacteria</taxon>
        <taxon>Bacillati</taxon>
        <taxon>Actinomycetota</taxon>
        <taxon>Actinomycetes</taxon>
        <taxon>Streptosporangiales</taxon>
        <taxon>Thermomonosporaceae</taxon>
        <taxon>Actinomadura</taxon>
    </lineage>
</organism>
<dbReference type="PROSITE" id="PS01081">
    <property type="entry name" value="HTH_TETR_1"/>
    <property type="match status" value="1"/>
</dbReference>
<protein>
    <submittedName>
        <fullName evidence="6">TetR/AcrR family transcriptional regulator</fullName>
    </submittedName>
</protein>
<dbReference type="PRINTS" id="PR00455">
    <property type="entry name" value="HTHTETR"/>
</dbReference>
<evidence type="ECO:0000256" key="2">
    <source>
        <dbReference type="ARBA" id="ARBA00023125"/>
    </source>
</evidence>
<dbReference type="InterPro" id="IPR009057">
    <property type="entry name" value="Homeodomain-like_sf"/>
</dbReference>
<dbReference type="InterPro" id="IPR001647">
    <property type="entry name" value="HTH_TetR"/>
</dbReference>
<evidence type="ECO:0000256" key="1">
    <source>
        <dbReference type="ARBA" id="ARBA00023015"/>
    </source>
</evidence>
<dbReference type="PANTHER" id="PTHR30055">
    <property type="entry name" value="HTH-TYPE TRANSCRIPTIONAL REGULATOR RUTR"/>
    <property type="match status" value="1"/>
</dbReference>
<evidence type="ECO:0000256" key="4">
    <source>
        <dbReference type="PROSITE-ProRule" id="PRU00335"/>
    </source>
</evidence>
<dbReference type="PANTHER" id="PTHR30055:SF238">
    <property type="entry name" value="MYCOFACTOCIN BIOSYNTHESIS TRANSCRIPTIONAL REGULATOR MFTR-RELATED"/>
    <property type="match status" value="1"/>
</dbReference>
<comment type="caution">
    <text evidence="6">The sequence shown here is derived from an EMBL/GenBank/DDBJ whole genome shotgun (WGS) entry which is preliminary data.</text>
</comment>
<evidence type="ECO:0000313" key="7">
    <source>
        <dbReference type="Proteomes" id="UP001317259"/>
    </source>
</evidence>
<keyword evidence="2 4" id="KW-0238">DNA-binding</keyword>
<accession>A0ABT0FTP0</accession>
<feature type="domain" description="HTH tetR-type" evidence="5">
    <location>
        <begin position="11"/>
        <end position="71"/>
    </location>
</feature>
<gene>
    <name evidence="6" type="ORF">MF672_018215</name>
</gene>
<dbReference type="SUPFAM" id="SSF46689">
    <property type="entry name" value="Homeodomain-like"/>
    <property type="match status" value="1"/>
</dbReference>
<dbReference type="Gene3D" id="1.10.357.10">
    <property type="entry name" value="Tetracycline Repressor, domain 2"/>
    <property type="match status" value="1"/>
</dbReference>
<dbReference type="Pfam" id="PF00440">
    <property type="entry name" value="TetR_N"/>
    <property type="match status" value="1"/>
</dbReference>
<dbReference type="Gene3D" id="1.10.10.60">
    <property type="entry name" value="Homeodomain-like"/>
    <property type="match status" value="1"/>
</dbReference>
<dbReference type="EMBL" id="JAKRKC020000001">
    <property type="protein sequence ID" value="MCK2215711.1"/>
    <property type="molecule type" value="Genomic_DNA"/>
</dbReference>
<dbReference type="RefSeq" id="WP_242382912.1">
    <property type="nucleotide sequence ID" value="NZ_JAKRKC020000001.1"/>
</dbReference>
<keyword evidence="3" id="KW-0804">Transcription</keyword>
<dbReference type="InterPro" id="IPR050109">
    <property type="entry name" value="HTH-type_TetR-like_transc_reg"/>
</dbReference>
<evidence type="ECO:0000259" key="5">
    <source>
        <dbReference type="PROSITE" id="PS50977"/>
    </source>
</evidence>
<name>A0ABT0FTP0_9ACTN</name>
<feature type="DNA-binding region" description="H-T-H motif" evidence="4">
    <location>
        <begin position="34"/>
        <end position="53"/>
    </location>
</feature>